<evidence type="ECO:0000313" key="2">
    <source>
        <dbReference type="EMBL" id="TRY80230.1"/>
    </source>
</evidence>
<gene>
    <name evidence="2" type="ORF">TCAL_15434</name>
</gene>
<sequence>MYAKDLLNVANQLEPGLSKWRGQLLFEMQSSNEIFEENLKHLTEAVSILQVEPDEKEKLHDELKALSKAMDEVESAV</sequence>
<evidence type="ECO:0000256" key="1">
    <source>
        <dbReference type="SAM" id="Coils"/>
    </source>
</evidence>
<evidence type="ECO:0000313" key="3">
    <source>
        <dbReference type="Proteomes" id="UP000318571"/>
    </source>
</evidence>
<organism evidence="2 3">
    <name type="scientific">Tigriopus californicus</name>
    <name type="common">Marine copepod</name>
    <dbReference type="NCBI Taxonomy" id="6832"/>
    <lineage>
        <taxon>Eukaryota</taxon>
        <taxon>Metazoa</taxon>
        <taxon>Ecdysozoa</taxon>
        <taxon>Arthropoda</taxon>
        <taxon>Crustacea</taxon>
        <taxon>Multicrustacea</taxon>
        <taxon>Hexanauplia</taxon>
        <taxon>Copepoda</taxon>
        <taxon>Harpacticoida</taxon>
        <taxon>Harpacticidae</taxon>
        <taxon>Tigriopus</taxon>
    </lineage>
</organism>
<feature type="coiled-coil region" evidence="1">
    <location>
        <begin position="32"/>
        <end position="76"/>
    </location>
</feature>
<dbReference type="AlphaFoldDB" id="A0A553PRD8"/>
<dbReference type="Proteomes" id="UP000318571">
    <property type="component" value="Chromosome 12"/>
</dbReference>
<accession>A0A553PRD8</accession>
<keyword evidence="3" id="KW-1185">Reference proteome</keyword>
<dbReference type="EMBL" id="VCGU01000001">
    <property type="protein sequence ID" value="TRY80230.1"/>
    <property type="molecule type" value="Genomic_DNA"/>
</dbReference>
<proteinExistence type="predicted"/>
<name>A0A553PRD8_TIGCA</name>
<protein>
    <submittedName>
        <fullName evidence="2">Uncharacterized protein</fullName>
    </submittedName>
</protein>
<reference evidence="2 3" key="1">
    <citation type="journal article" date="2018" name="Nat. Ecol. Evol.">
        <title>Genomic signatures of mitonuclear coevolution across populations of Tigriopus californicus.</title>
        <authorList>
            <person name="Barreto F.S."/>
            <person name="Watson E.T."/>
            <person name="Lima T.G."/>
            <person name="Willett C.S."/>
            <person name="Edmands S."/>
            <person name="Li W."/>
            <person name="Burton R.S."/>
        </authorList>
    </citation>
    <scope>NUCLEOTIDE SEQUENCE [LARGE SCALE GENOMIC DNA]</scope>
    <source>
        <strain evidence="2 3">San Diego</strain>
    </source>
</reference>
<keyword evidence="1" id="KW-0175">Coiled coil</keyword>
<comment type="caution">
    <text evidence="2">The sequence shown here is derived from an EMBL/GenBank/DDBJ whole genome shotgun (WGS) entry which is preliminary data.</text>
</comment>